<protein>
    <recommendedName>
        <fullName evidence="5">Intimin</fullName>
    </recommendedName>
    <alternativeName>
        <fullName evidence="12">Attaching and effacing protein</fullName>
    </alternativeName>
</protein>
<dbReference type="eggNOG" id="arCOG02488">
    <property type="taxonomic scope" value="Archaea"/>
</dbReference>
<dbReference type="Pfam" id="PF01345">
    <property type="entry name" value="DUF11"/>
    <property type="match status" value="2"/>
</dbReference>
<proteinExistence type="inferred from homology"/>
<dbReference type="Gene3D" id="2.60.40.1080">
    <property type="match status" value="2"/>
</dbReference>
<feature type="domain" description="Big-1" evidence="13">
    <location>
        <begin position="1593"/>
        <end position="1678"/>
    </location>
</feature>
<dbReference type="InterPro" id="IPR006626">
    <property type="entry name" value="PbH1"/>
</dbReference>
<feature type="domain" description="Big-1" evidence="13">
    <location>
        <begin position="1395"/>
        <end position="1484"/>
    </location>
</feature>
<dbReference type="NCBIfam" id="TIGR01451">
    <property type="entry name" value="B_ant_repeat"/>
    <property type="match status" value="2"/>
</dbReference>
<evidence type="ECO:0000259" key="14">
    <source>
        <dbReference type="SMART" id="SM00635"/>
    </source>
</evidence>
<evidence type="ECO:0000256" key="8">
    <source>
        <dbReference type="ARBA" id="ARBA00023026"/>
    </source>
</evidence>
<dbReference type="SUPFAM" id="SSF49373">
    <property type="entry name" value="Invasin/intimin cell-adhesion fragments"/>
    <property type="match status" value="3"/>
</dbReference>
<keyword evidence="11" id="KW-0998">Cell outer membrane</keyword>
<dbReference type="Gene3D" id="2.160.20.10">
    <property type="entry name" value="Single-stranded right-handed beta-helix, Pectin lyase-like"/>
    <property type="match status" value="2"/>
</dbReference>
<feature type="domain" description="BIG2" evidence="14">
    <location>
        <begin position="992"/>
        <end position="1064"/>
    </location>
</feature>
<dbReference type="STRING" id="634498.mru_1247"/>
<evidence type="ECO:0000259" key="13">
    <source>
        <dbReference type="SMART" id="SM00634"/>
    </source>
</evidence>
<dbReference type="Gene3D" id="2.60.40.10">
    <property type="entry name" value="Immunoglobulins"/>
    <property type="match status" value="4"/>
</dbReference>
<comment type="similarity">
    <text evidence="4">Belongs to the intimin/invasin family.</text>
</comment>
<dbReference type="Pfam" id="PF02368">
    <property type="entry name" value="Big_2"/>
    <property type="match status" value="2"/>
</dbReference>
<reference evidence="15 16" key="1">
    <citation type="journal article" date="2010" name="PLoS ONE">
        <title>The genome sequence of the rumen methanogen Methanobrevibacter ruminantium reveals new possibilities for controlling ruminant methane emissions.</title>
        <authorList>
            <person name="Leahy S.C."/>
            <person name="Kelly W.J."/>
            <person name="Altermann E."/>
            <person name="Ronimus R.S."/>
            <person name="Yeoman C.J."/>
            <person name="Pacheco D.M."/>
            <person name="Li D."/>
            <person name="Kong Z."/>
            <person name="McTavish S."/>
            <person name="Sang C."/>
            <person name="Lambie S.C."/>
            <person name="Janssen P.H."/>
            <person name="Dey D."/>
            <person name="Attwood G.T."/>
        </authorList>
    </citation>
    <scope>NUCLEOTIDE SEQUENCE [LARGE SCALE GENOMIC DNA]</scope>
    <source>
        <strain evidence="16">ATCC 35063 / DSM 1093 / JCM 13430 / OCM 146 / M1</strain>
    </source>
</reference>
<evidence type="ECO:0000256" key="10">
    <source>
        <dbReference type="ARBA" id="ARBA00023157"/>
    </source>
</evidence>
<evidence type="ECO:0000256" key="9">
    <source>
        <dbReference type="ARBA" id="ARBA00023136"/>
    </source>
</evidence>
<keyword evidence="8" id="KW-0843">Virulence</keyword>
<dbReference type="InterPro" id="IPR001434">
    <property type="entry name" value="OmcB-like_DUF11"/>
</dbReference>
<dbReference type="InterPro" id="IPR003344">
    <property type="entry name" value="Big_1_dom"/>
</dbReference>
<dbReference type="InterPro" id="IPR013783">
    <property type="entry name" value="Ig-like_fold"/>
</dbReference>
<evidence type="ECO:0000256" key="12">
    <source>
        <dbReference type="ARBA" id="ARBA00029955"/>
    </source>
</evidence>
<dbReference type="eggNOG" id="arCOG02555">
    <property type="taxonomic scope" value="Archaea"/>
</dbReference>
<dbReference type="Proteomes" id="UP000008680">
    <property type="component" value="Chromosome"/>
</dbReference>
<accession>D3E3I6</accession>
<sequence length="1686" mass="183569">MDKKVSKTNKKKLLLSILILFSILVSLSSVSAASDLIQDYEDLTIQNSYDDLIIQDSFNEDLIQDSSNTELKTQDSSIDNLKETINQTESIDDTLTNQDLSSLQDSSKENIKDSNLKSSRLGKSITVKGNTFQSIQSAIDGAEAGDTIILSENMFKGDNYYGLGEQIYINKSLTIMGSSQFGSQYIILNALHSSRIFNITADNVTISNIQFTNGYVVGEPGGAIYWFGNNGKIINSYFSLNCANSSMEWDIEGGAIYFGLKFKNQYIENCLFKYNSAYDGGALYTCSQNTTISKCTFDSNFGISNNAGGMANGAALSFSAKDVYVIDSTFLNNDAPEGWGGAVYIYKHGYEPYFFNCSFKNNSAAFGGAICWLTDGGTFLNCTFENNHATGGDAIPHGGAIYKIGRNGGNIINSTFTRNYATTGSAIYLNAYLNIDNCTFTDNQADSEGAIYIITDNVTIRNCLFDKNYAYNYGAAIFSWDHDNIKVENSRFIENHARNEGGAIYFLGKNCQIYGCLFEGNRVSNFYSFGGAVFMEISGEDTSILDCSFKNNSALYKGGALYISYGSSEKIAIINSSFEDNSASNGGAIQADWNLSLIANSSFEDNSASYGGAIQVFGSVDLIANSSFEDNSASYGGAIHVFRSIGLIANSTFKNNYANSLEINQSKESYGRVFTFKGKENYINAIYTEDYSLNFENVTYWDGSFVTSGSPIKSDCEAGIKIRIVLRQGVSAGPVVLNITKITNIKGEVVFNEYNGLSPGIYYYEAYHPKDSYYSESEKLSGMITVPKKATDNTLAISLDDSIYGEDLKVNVNTDVSGEYRIYIANSNYDAIFTDDDVAKGNVLAYDITVNENELKGNKWTILKNSLNVKNGYGAYIQFADLEDGENYINIHNRTSFNVYKAESSIDANETIAIEGDGAEVNYTIENGTASIDNIRRGSAILEEGTDYNFTVTPDKIIITGLDMGNYTVKLKTIVDSNYNPSTKEVFICILGRTAIDVQESVAIEKDKSYLLSPTLIPEDAGTLRYISNDESIVKVDSKGNLTAISEGNTTIMVLFDGNDIYAPSNATVKVSVYSGSMPTSIKVNKSFELYMDESIDMGAVLDPANAGNLTYKSSNEKIVKVDNYGKITGLGQGKANITVSFSGNEKFLASNATALVTVYPLVDLKIAKSANVSGEVYIGDKIKFVITVSNNGPSNATGVYVNEALNSNLVLASNSTTKGNYDGSKWTIGNLNKGETVNLTIIANVKSVGNIDNKVIANSTERDSNYTNNIASISTIKALPIVDLSINVTSNKKSLNVGDTFTYTINLINLGPSKATNIIVDELLSQFIELVNVNLSIGNYDNSTSVWSVDQLDPNSPVSLNLTVKAIRAGKIENSVTAYSNEKDSNESNNNFTLSINCVKINTQLTANNITTSYNLNKDLIIGLNDSKGNPLSGFIVSVDLNGKKNYTTDSNGQIKIPTKSLIPDTYNATIRFEGNEKYYSSHASAIIVVKRASTSLNYTNMNTVAFDSNIEGRVGEYFQFQLLDNDGKPIAGKQVFIGFNGVKYNRTTNQTGEARLQINLKYANHYTFAIAFLGDNNYSGDFQVALINVTEQTPVLTTSPKTYKSTAKTKALTATLKSSRGQALAGKKITFTLNGKVYSGNTNSDGIATVNVSLSKKGTYSFTAQYGGDSTYKKVTKSSKLTIK</sequence>
<dbReference type="InterPro" id="IPR011050">
    <property type="entry name" value="Pectin_lyase_fold/virulence"/>
</dbReference>
<dbReference type="PANTHER" id="PTHR11319:SF35">
    <property type="entry name" value="OUTER MEMBRANE PROTEIN PMPC-RELATED"/>
    <property type="match status" value="1"/>
</dbReference>
<dbReference type="PATRIC" id="fig|634498.28.peg.1250"/>
<evidence type="ECO:0000256" key="11">
    <source>
        <dbReference type="ARBA" id="ARBA00023237"/>
    </source>
</evidence>
<evidence type="ECO:0000256" key="6">
    <source>
        <dbReference type="ARBA" id="ARBA00022525"/>
    </source>
</evidence>
<dbReference type="SMART" id="SM00634">
    <property type="entry name" value="BID_1"/>
    <property type="match status" value="2"/>
</dbReference>
<dbReference type="KEGG" id="mru:mru_1247"/>
<dbReference type="SUPFAM" id="SSF51126">
    <property type="entry name" value="Pectin lyase-like"/>
    <property type="match status" value="2"/>
</dbReference>
<evidence type="ECO:0000313" key="15">
    <source>
        <dbReference type="EMBL" id="ADC47097.1"/>
    </source>
</evidence>
<dbReference type="InterPro" id="IPR012334">
    <property type="entry name" value="Pectin_lyas_fold"/>
</dbReference>
<dbReference type="GO" id="GO:0005576">
    <property type="term" value="C:extracellular region"/>
    <property type="evidence" value="ECO:0007669"/>
    <property type="project" value="UniProtKB-SubCell"/>
</dbReference>
<dbReference type="PANTHER" id="PTHR11319">
    <property type="entry name" value="G PROTEIN-COUPLED RECEPTOR-RELATED"/>
    <property type="match status" value="1"/>
</dbReference>
<dbReference type="HOGENOM" id="CLU_252183_0_0_2"/>
<organism evidence="15 16">
    <name type="scientific">Methanobrevibacter ruminantium (strain ATCC 35063 / DSM 1093 / JCM 13430 / OCM 146 / M1)</name>
    <name type="common">Methanobacterium ruminantium</name>
    <dbReference type="NCBI Taxonomy" id="634498"/>
    <lineage>
        <taxon>Archaea</taxon>
        <taxon>Methanobacteriati</taxon>
        <taxon>Methanobacteriota</taxon>
        <taxon>Methanomada group</taxon>
        <taxon>Methanobacteria</taxon>
        <taxon>Methanobacteriales</taxon>
        <taxon>Methanobacteriaceae</taxon>
        <taxon>Methanobrevibacter</taxon>
    </lineage>
</organism>
<dbReference type="eggNOG" id="arCOG07611">
    <property type="taxonomic scope" value="Archaea"/>
</dbReference>
<dbReference type="SMART" id="SM00635">
    <property type="entry name" value="BID_2"/>
    <property type="match status" value="2"/>
</dbReference>
<keyword evidence="6" id="KW-0964">Secreted</keyword>
<dbReference type="SMART" id="SM00710">
    <property type="entry name" value="PbH1"/>
    <property type="match status" value="13"/>
</dbReference>
<evidence type="ECO:0000313" key="16">
    <source>
        <dbReference type="Proteomes" id="UP000008680"/>
    </source>
</evidence>
<dbReference type="EMBL" id="CP001719">
    <property type="protein sequence ID" value="ADC47097.1"/>
    <property type="molecule type" value="Genomic_DNA"/>
</dbReference>
<evidence type="ECO:0000256" key="2">
    <source>
        <dbReference type="ARBA" id="ARBA00004442"/>
    </source>
</evidence>
<feature type="domain" description="BIG2" evidence="14">
    <location>
        <begin position="1078"/>
        <end position="1153"/>
    </location>
</feature>
<dbReference type="Pfam" id="PF02415">
    <property type="entry name" value="Chlam_PMP"/>
    <property type="match status" value="2"/>
</dbReference>
<evidence type="ECO:0000256" key="1">
    <source>
        <dbReference type="ARBA" id="ARBA00004196"/>
    </source>
</evidence>
<dbReference type="InterPro" id="IPR047589">
    <property type="entry name" value="DUF11_rpt"/>
</dbReference>
<name>D3E3I6_METRM</name>
<dbReference type="InterPro" id="IPR003368">
    <property type="entry name" value="POMP_repeat"/>
</dbReference>
<keyword evidence="10" id="KW-1015">Disulfide bond</keyword>
<keyword evidence="9" id="KW-0472">Membrane</keyword>
<evidence type="ECO:0000256" key="3">
    <source>
        <dbReference type="ARBA" id="ARBA00004613"/>
    </source>
</evidence>
<evidence type="ECO:0000256" key="7">
    <source>
        <dbReference type="ARBA" id="ARBA00022729"/>
    </source>
</evidence>
<evidence type="ECO:0000256" key="4">
    <source>
        <dbReference type="ARBA" id="ARBA00010116"/>
    </source>
</evidence>
<dbReference type="InterPro" id="IPR008964">
    <property type="entry name" value="Invasin/intimin_cell_adhesion"/>
</dbReference>
<keyword evidence="7" id="KW-0732">Signal</keyword>
<gene>
    <name evidence="15" type="ordered locus">mru_1247</name>
</gene>
<comment type="subcellular location">
    <subcellularLocation>
        <location evidence="1">Cell envelope</location>
    </subcellularLocation>
    <subcellularLocation>
        <location evidence="2">Cell outer membrane</location>
    </subcellularLocation>
    <subcellularLocation>
        <location evidence="3">Secreted</location>
    </subcellularLocation>
</comment>
<dbReference type="InterPro" id="IPR003343">
    <property type="entry name" value="Big_2"/>
</dbReference>
<keyword evidence="16" id="KW-1185">Reference proteome</keyword>
<evidence type="ECO:0000256" key="5">
    <source>
        <dbReference type="ARBA" id="ARBA00017346"/>
    </source>
</evidence>